<evidence type="ECO:0000313" key="1">
    <source>
        <dbReference type="EMBL" id="OCK82323.1"/>
    </source>
</evidence>
<proteinExistence type="predicted"/>
<accession>A0A8E2JH55</accession>
<dbReference type="EMBL" id="KV744892">
    <property type="protein sequence ID" value="OCK82323.1"/>
    <property type="molecule type" value="Genomic_DNA"/>
</dbReference>
<name>A0A8E2JH55_9PEZI</name>
<gene>
    <name evidence="1" type="ORF">K432DRAFT_403034</name>
</gene>
<organism evidence="1 2">
    <name type="scientific">Lepidopterella palustris CBS 459.81</name>
    <dbReference type="NCBI Taxonomy" id="1314670"/>
    <lineage>
        <taxon>Eukaryota</taxon>
        <taxon>Fungi</taxon>
        <taxon>Dikarya</taxon>
        <taxon>Ascomycota</taxon>
        <taxon>Pezizomycotina</taxon>
        <taxon>Dothideomycetes</taxon>
        <taxon>Pleosporomycetidae</taxon>
        <taxon>Mytilinidiales</taxon>
        <taxon>Argynnaceae</taxon>
        <taxon>Lepidopterella</taxon>
    </lineage>
</organism>
<keyword evidence="2" id="KW-1185">Reference proteome</keyword>
<dbReference type="Proteomes" id="UP000250266">
    <property type="component" value="Unassembled WGS sequence"/>
</dbReference>
<reference evidence="1 2" key="1">
    <citation type="journal article" date="2016" name="Nat. Commun.">
        <title>Ectomycorrhizal ecology is imprinted in the genome of the dominant symbiotic fungus Cenococcum geophilum.</title>
        <authorList>
            <consortium name="DOE Joint Genome Institute"/>
            <person name="Peter M."/>
            <person name="Kohler A."/>
            <person name="Ohm R.A."/>
            <person name="Kuo A."/>
            <person name="Krutzmann J."/>
            <person name="Morin E."/>
            <person name="Arend M."/>
            <person name="Barry K.W."/>
            <person name="Binder M."/>
            <person name="Choi C."/>
            <person name="Clum A."/>
            <person name="Copeland A."/>
            <person name="Grisel N."/>
            <person name="Haridas S."/>
            <person name="Kipfer T."/>
            <person name="LaButti K."/>
            <person name="Lindquist E."/>
            <person name="Lipzen A."/>
            <person name="Maire R."/>
            <person name="Meier B."/>
            <person name="Mihaltcheva S."/>
            <person name="Molinier V."/>
            <person name="Murat C."/>
            <person name="Poggeler S."/>
            <person name="Quandt C.A."/>
            <person name="Sperisen C."/>
            <person name="Tritt A."/>
            <person name="Tisserant E."/>
            <person name="Crous P.W."/>
            <person name="Henrissat B."/>
            <person name="Nehls U."/>
            <person name="Egli S."/>
            <person name="Spatafora J.W."/>
            <person name="Grigoriev I.V."/>
            <person name="Martin F.M."/>
        </authorList>
    </citation>
    <scope>NUCLEOTIDE SEQUENCE [LARGE SCALE GENOMIC DNA]</scope>
    <source>
        <strain evidence="1 2">CBS 459.81</strain>
    </source>
</reference>
<dbReference type="AlphaFoldDB" id="A0A8E2JH55"/>
<evidence type="ECO:0000313" key="2">
    <source>
        <dbReference type="Proteomes" id="UP000250266"/>
    </source>
</evidence>
<sequence length="213" mass="24698">MQEQLIWTREELDPPRGSIIGDALDEVHKYNCRGSKLYFQPSVLERILVAKGFIQPESTDKADAGDSHKMLQANCDYCYDETLSAFVKVDEETCYAREVVSMRELTTSVEGEAEIDEAILKEDGQDQQSTEILELLLETRRTQRDVTAAEILRRGRWRMQQSLERRQDHHLPCMRFLTFSRKPLIMLDENDRPGIWTEAEGWLMGMEGTSFVF</sequence>
<protein>
    <submittedName>
        <fullName evidence="1">Uncharacterized protein</fullName>
    </submittedName>
</protein>